<dbReference type="FunFam" id="3.40.640.10:FF:000013">
    <property type="entry name" value="4-aminobutyrate aminotransferase"/>
    <property type="match status" value="1"/>
</dbReference>
<dbReference type="Gene3D" id="3.90.1150.10">
    <property type="entry name" value="Aspartate Aminotransferase, domain 1"/>
    <property type="match status" value="1"/>
</dbReference>
<organism evidence="7 8">
    <name type="scientific">candidate division TA06 bacterium B3_TA06</name>
    <dbReference type="NCBI Taxonomy" id="2012487"/>
    <lineage>
        <taxon>Bacteria</taxon>
        <taxon>Bacteria division TA06</taxon>
    </lineage>
</organism>
<dbReference type="EC" id="2.6.1.19" evidence="7"/>
<dbReference type="CDD" id="cd00610">
    <property type="entry name" value="OAT_like"/>
    <property type="match status" value="1"/>
</dbReference>
<dbReference type="InterPro" id="IPR015422">
    <property type="entry name" value="PyrdxlP-dep_Trfase_small"/>
</dbReference>
<dbReference type="Gene3D" id="3.40.640.10">
    <property type="entry name" value="Type I PLP-dependent aspartate aminotransferase-like (Major domain)"/>
    <property type="match status" value="1"/>
</dbReference>
<dbReference type="AlphaFoldDB" id="A0A532UNU2"/>
<reference evidence="7 8" key="1">
    <citation type="submission" date="2017-06" db="EMBL/GenBank/DDBJ databases">
        <title>Novel microbial phyla capable of carbon fixation and sulfur reduction in deep-sea sediments.</title>
        <authorList>
            <person name="Huang J."/>
            <person name="Baker B."/>
            <person name="Wang Y."/>
        </authorList>
    </citation>
    <scope>NUCLEOTIDE SEQUENCE [LARGE SCALE GENOMIC DNA]</scope>
    <source>
        <strain evidence="7">B3_TA06</strain>
    </source>
</reference>
<dbReference type="InterPro" id="IPR015424">
    <property type="entry name" value="PyrdxlP-dep_Trfase"/>
</dbReference>
<keyword evidence="4 7" id="KW-0808">Transferase</keyword>
<dbReference type="PANTHER" id="PTHR11986">
    <property type="entry name" value="AMINOTRANSFERASE CLASS III"/>
    <property type="match status" value="1"/>
</dbReference>
<dbReference type="SUPFAM" id="SSF53383">
    <property type="entry name" value="PLP-dependent transferases"/>
    <property type="match status" value="1"/>
</dbReference>
<dbReference type="GO" id="GO:0042802">
    <property type="term" value="F:identical protein binding"/>
    <property type="evidence" value="ECO:0007669"/>
    <property type="project" value="TreeGrafter"/>
</dbReference>
<dbReference type="Pfam" id="PF00202">
    <property type="entry name" value="Aminotran_3"/>
    <property type="match status" value="1"/>
</dbReference>
<dbReference type="PANTHER" id="PTHR11986:SF58">
    <property type="entry name" value="LEUCINE_METHIONINE RACEMASE"/>
    <property type="match status" value="1"/>
</dbReference>
<dbReference type="InterPro" id="IPR005814">
    <property type="entry name" value="Aminotrans_3"/>
</dbReference>
<accession>A0A532UNU2</accession>
<evidence type="ECO:0000313" key="8">
    <source>
        <dbReference type="Proteomes" id="UP000317778"/>
    </source>
</evidence>
<evidence type="ECO:0000256" key="1">
    <source>
        <dbReference type="ARBA" id="ARBA00001933"/>
    </source>
</evidence>
<evidence type="ECO:0000313" key="7">
    <source>
        <dbReference type="EMBL" id="TKJ36562.1"/>
    </source>
</evidence>
<dbReference type="PIRSF" id="PIRSF000521">
    <property type="entry name" value="Transaminase_4ab_Lys_Orn"/>
    <property type="match status" value="1"/>
</dbReference>
<dbReference type="EMBL" id="NJBO01000040">
    <property type="protein sequence ID" value="TKJ36562.1"/>
    <property type="molecule type" value="Genomic_DNA"/>
</dbReference>
<dbReference type="NCBIfam" id="NF004426">
    <property type="entry name" value="PRK05769.1"/>
    <property type="match status" value="1"/>
</dbReference>
<evidence type="ECO:0000256" key="2">
    <source>
        <dbReference type="ARBA" id="ARBA00008954"/>
    </source>
</evidence>
<proteinExistence type="inferred from homology"/>
<name>A0A532UNU2_UNCT6</name>
<dbReference type="PROSITE" id="PS00600">
    <property type="entry name" value="AA_TRANSFER_CLASS_3"/>
    <property type="match status" value="1"/>
</dbReference>
<dbReference type="GO" id="GO:0034386">
    <property type="term" value="F:4-aminobutyrate:2-oxoglutarate transaminase activity"/>
    <property type="evidence" value="ECO:0007669"/>
    <property type="project" value="UniProtKB-EC"/>
</dbReference>
<evidence type="ECO:0000256" key="5">
    <source>
        <dbReference type="ARBA" id="ARBA00022898"/>
    </source>
</evidence>
<dbReference type="GO" id="GO:0030170">
    <property type="term" value="F:pyridoxal phosphate binding"/>
    <property type="evidence" value="ECO:0007669"/>
    <property type="project" value="InterPro"/>
</dbReference>
<evidence type="ECO:0000256" key="3">
    <source>
        <dbReference type="ARBA" id="ARBA00022576"/>
    </source>
</evidence>
<evidence type="ECO:0000256" key="4">
    <source>
        <dbReference type="ARBA" id="ARBA00022679"/>
    </source>
</evidence>
<evidence type="ECO:0000256" key="6">
    <source>
        <dbReference type="RuleBase" id="RU003560"/>
    </source>
</evidence>
<dbReference type="Proteomes" id="UP000317778">
    <property type="component" value="Unassembled WGS sequence"/>
</dbReference>
<gene>
    <name evidence="7" type="ORF">CEE36_11450</name>
</gene>
<comment type="similarity">
    <text evidence="2 6">Belongs to the class-III pyridoxal-phosphate-dependent aminotransferase family.</text>
</comment>
<protein>
    <submittedName>
        <fullName evidence="7">Aspartate aminotransferase family protein</fullName>
        <ecNumber evidence="7">2.6.1.19</ecNumber>
    </submittedName>
</protein>
<sequence length="438" mass="48143">MKKLPGPKFEALIKKDEKYISPSYTRDGIYSVAAERGQGVNIWDVDGNRFLDFAAGIAVCATGHCHPKVVAAIRDQASKLMHMSGTDFYYPPQVNLAEKLAVITPGSPNKKVFFSNSGAEAVEAAMKLSRYHTKRPYWLAYYGAFHGRTFGALSLTSSKAVQRERFAPLVPQVIHVPYPNCYRCVFHETYPSCDLECLHYIEEVVFKREVPAEEVAAFFTEPIQGEGGYNVPPEGYMKALKALTEKYGILFIDDEIQAGMGRTGKMFAIEHDGVLPDIVTLAKGIASGMPLGATVAASSIMDWKPGAHASTFGGNPISCRAALATIELLEEGLVENAAKVGAYFKEKLETLAQSWDNLDHARGRGLMLAIDVVKSKETKEPWPQKRQALTRQAFMRGLIILGCGASGIRFIPPLVVTKEDVDTALSILEDALKEVFKR</sequence>
<keyword evidence="5 6" id="KW-0663">Pyridoxal phosphate</keyword>
<comment type="cofactor">
    <cofactor evidence="1">
        <name>pyridoxal 5'-phosphate</name>
        <dbReference type="ChEBI" id="CHEBI:597326"/>
    </cofactor>
</comment>
<comment type="caution">
    <text evidence="7">The sequence shown here is derived from an EMBL/GenBank/DDBJ whole genome shotgun (WGS) entry which is preliminary data.</text>
</comment>
<keyword evidence="3 7" id="KW-0032">Aminotransferase</keyword>
<dbReference type="InterPro" id="IPR049704">
    <property type="entry name" value="Aminotrans_3_PPA_site"/>
</dbReference>
<dbReference type="InterPro" id="IPR015421">
    <property type="entry name" value="PyrdxlP-dep_Trfase_major"/>
</dbReference>
<dbReference type="InterPro" id="IPR050103">
    <property type="entry name" value="Class-III_PLP-dep_AT"/>
</dbReference>